<dbReference type="Pfam" id="PF03496">
    <property type="entry name" value="ADPrib_exo_Tox"/>
    <property type="match status" value="1"/>
</dbReference>
<dbReference type="Pfam" id="PF13176">
    <property type="entry name" value="TPR_7"/>
    <property type="match status" value="1"/>
</dbReference>
<feature type="repeat" description="TPR" evidence="3">
    <location>
        <begin position="528"/>
        <end position="561"/>
    </location>
</feature>
<dbReference type="Pfam" id="PF13424">
    <property type="entry name" value="TPR_12"/>
    <property type="match status" value="2"/>
</dbReference>
<feature type="domain" description="ADP ribosyltransferase" evidence="4">
    <location>
        <begin position="216"/>
        <end position="372"/>
    </location>
</feature>
<evidence type="ECO:0000256" key="2">
    <source>
        <dbReference type="ARBA" id="ARBA00022803"/>
    </source>
</evidence>
<evidence type="ECO:0000259" key="4">
    <source>
        <dbReference type="Pfam" id="PF03496"/>
    </source>
</evidence>
<dbReference type="SUPFAM" id="SSF81901">
    <property type="entry name" value="HCP-like"/>
    <property type="match status" value="1"/>
</dbReference>
<protein>
    <recommendedName>
        <fullName evidence="4">ADP ribosyltransferase domain-containing protein</fullName>
    </recommendedName>
</protein>
<dbReference type="PROSITE" id="PS51996">
    <property type="entry name" value="TR_MART"/>
    <property type="match status" value="1"/>
</dbReference>
<dbReference type="Gene3D" id="3.90.176.10">
    <property type="entry name" value="Toxin ADP-ribosyltransferase, Chain A, domain 1"/>
    <property type="match status" value="1"/>
</dbReference>
<dbReference type="AlphaFoldDB" id="A0A814QK72"/>
<dbReference type="EMBL" id="CAJOBH010004979">
    <property type="protein sequence ID" value="CAF4009444.1"/>
    <property type="molecule type" value="Genomic_DNA"/>
</dbReference>
<gene>
    <name evidence="6" type="ORF">BYL167_LOCUS14139</name>
    <name evidence="5" type="ORF">CJN711_LOCUS8085</name>
</gene>
<dbReference type="Gene3D" id="1.25.40.10">
    <property type="entry name" value="Tetratricopeptide repeat domain"/>
    <property type="match status" value="2"/>
</dbReference>
<feature type="repeat" description="TPR" evidence="3">
    <location>
        <begin position="570"/>
        <end position="603"/>
    </location>
</feature>
<dbReference type="PANTHER" id="PTHR45641:SF19">
    <property type="entry name" value="NEPHROCYSTIN-3"/>
    <property type="match status" value="1"/>
</dbReference>
<dbReference type="Proteomes" id="UP000681967">
    <property type="component" value="Unassembled WGS sequence"/>
</dbReference>
<name>A0A814QK72_9BILA</name>
<dbReference type="SMART" id="SM00028">
    <property type="entry name" value="TPR"/>
    <property type="match status" value="5"/>
</dbReference>
<feature type="repeat" description="TPR" evidence="3">
    <location>
        <begin position="444"/>
        <end position="477"/>
    </location>
</feature>
<dbReference type="InterPro" id="IPR011990">
    <property type="entry name" value="TPR-like_helical_dom_sf"/>
</dbReference>
<dbReference type="Proteomes" id="UP000663855">
    <property type="component" value="Unassembled WGS sequence"/>
</dbReference>
<evidence type="ECO:0000313" key="6">
    <source>
        <dbReference type="EMBL" id="CAF4009444.1"/>
    </source>
</evidence>
<evidence type="ECO:0000313" key="5">
    <source>
        <dbReference type="EMBL" id="CAF1121248.1"/>
    </source>
</evidence>
<dbReference type="InterPro" id="IPR019734">
    <property type="entry name" value="TPR_rpt"/>
</dbReference>
<dbReference type="EMBL" id="CAJNOV010002906">
    <property type="protein sequence ID" value="CAF1121248.1"/>
    <property type="molecule type" value="Genomic_DNA"/>
</dbReference>
<comment type="caution">
    <text evidence="5">The sequence shown here is derived from an EMBL/GenBank/DDBJ whole genome shotgun (WGS) entry which is preliminary data.</text>
</comment>
<dbReference type="InterPro" id="IPR003540">
    <property type="entry name" value="ADP-ribosyltransferase"/>
</dbReference>
<dbReference type="PROSITE" id="PS50005">
    <property type="entry name" value="TPR"/>
    <property type="match status" value="3"/>
</dbReference>
<dbReference type="PANTHER" id="PTHR45641">
    <property type="entry name" value="TETRATRICOPEPTIDE REPEAT PROTEIN (AFU_ORTHOLOGUE AFUA_6G03870)"/>
    <property type="match status" value="1"/>
</dbReference>
<organism evidence="5 7">
    <name type="scientific">Rotaria magnacalcarata</name>
    <dbReference type="NCBI Taxonomy" id="392030"/>
    <lineage>
        <taxon>Eukaryota</taxon>
        <taxon>Metazoa</taxon>
        <taxon>Spiralia</taxon>
        <taxon>Gnathifera</taxon>
        <taxon>Rotifera</taxon>
        <taxon>Eurotatoria</taxon>
        <taxon>Bdelloidea</taxon>
        <taxon>Philodinida</taxon>
        <taxon>Philodinidae</taxon>
        <taxon>Rotaria</taxon>
    </lineage>
</organism>
<evidence type="ECO:0000256" key="1">
    <source>
        <dbReference type="ARBA" id="ARBA00022737"/>
    </source>
</evidence>
<keyword evidence="2 3" id="KW-0802">TPR repeat</keyword>
<evidence type="ECO:0000256" key="3">
    <source>
        <dbReference type="PROSITE-ProRule" id="PRU00339"/>
    </source>
</evidence>
<dbReference type="GO" id="GO:0005576">
    <property type="term" value="C:extracellular region"/>
    <property type="evidence" value="ECO:0007669"/>
    <property type="project" value="InterPro"/>
</dbReference>
<accession>A0A814QK72</accession>
<proteinExistence type="predicted"/>
<keyword evidence="1" id="KW-0677">Repeat</keyword>
<reference evidence="5" key="1">
    <citation type="submission" date="2021-02" db="EMBL/GenBank/DDBJ databases">
        <authorList>
            <person name="Nowell W R."/>
        </authorList>
    </citation>
    <scope>NUCLEOTIDE SEQUENCE</scope>
</reference>
<sequence length="668" mass="78418">MTAVRNTPTAIHDDNLETFSLIWLDANIDATEDNKRSQQQLRAIINRLITFCDDVACQKYIASRSEQDRIILIVSGRLGRTLLPKIHHFIQLSSAYVYCRDKEANKQWSHSFTKVKGVFVTIDEIIREIQAHHIYRGKLDEPMSMNTYNANIDENLSTTELNGRFIHFLLLIDVLIRVKFNESDKQKLIKRCSEEYNGNDPQISIIREFESDYVARKALWWYTRDSFLYNMLNKALRTQNTELLFLLRFLIRDIYRQLKTNQCQEKIRAYRYQPMSQDELKTLQRTIGHFISINSFFSTSARADIALRYADHSTVSNDLHRVLFVIDADFRLVKSKPFADISSLSYFSQECEILFMVGCIFRINEINWRQNEKIWVIKMQLTSDDEHDLKNLFYHLKKEYGGDEEEVDLISYGDVLHRMGKYDLAKKVYSDFRKTCSSDDTSFSSLCFSLGLSYRESNDFDRSLRWFQKALDKKMHTDPNDHAGIGGLYCSIGNIHFEKRDYTEAKKFYEKSRGRYLRANVENHPDIASVYHGLACIHYSKKEYSDAMNYYKQSLIIQDRHLPANHPDMAMNYSSIGDIHRCLSQYSLAMEFYKKSLDIREKSLPPLHPDIAASYQKIGRLFDFMKRWTEALENYQKAALIYHQALSPTHPKVIKIDKDIQRTASKLK</sequence>
<evidence type="ECO:0000313" key="7">
    <source>
        <dbReference type="Proteomes" id="UP000663855"/>
    </source>
</evidence>
<dbReference type="SUPFAM" id="SSF56399">
    <property type="entry name" value="ADP-ribosylation"/>
    <property type="match status" value="1"/>
</dbReference>